<dbReference type="RefSeq" id="WP_182546618.1">
    <property type="nucleotide sequence ID" value="NZ_JACGWZ010000008.1"/>
</dbReference>
<dbReference type="Pfam" id="PF10566">
    <property type="entry name" value="Glyco_hydro_97"/>
    <property type="match status" value="1"/>
</dbReference>
<evidence type="ECO:0000259" key="6">
    <source>
        <dbReference type="Pfam" id="PF14508"/>
    </source>
</evidence>
<dbReference type="PANTHER" id="PTHR35803:SF2">
    <property type="entry name" value="RETAINING ALPHA-GALACTOSIDASE"/>
    <property type="match status" value="1"/>
</dbReference>
<feature type="region of interest" description="Disordered" evidence="3">
    <location>
        <begin position="46"/>
        <end position="67"/>
    </location>
</feature>
<gene>
    <name evidence="8" type="ORF">FHX42_004829</name>
</gene>
<dbReference type="Pfam" id="PF14509">
    <property type="entry name" value="GH97_C"/>
    <property type="match status" value="1"/>
</dbReference>
<dbReference type="AlphaFoldDB" id="A0A839E2E0"/>
<dbReference type="Gene3D" id="2.70.98.10">
    <property type="match status" value="1"/>
</dbReference>
<evidence type="ECO:0008006" key="10">
    <source>
        <dbReference type="Google" id="ProtNLM"/>
    </source>
</evidence>
<dbReference type="Proteomes" id="UP000569329">
    <property type="component" value="Unassembled WGS sequence"/>
</dbReference>
<dbReference type="Pfam" id="PF14508">
    <property type="entry name" value="GH97_N"/>
    <property type="match status" value="1"/>
</dbReference>
<reference evidence="8 9" key="1">
    <citation type="submission" date="2020-07" db="EMBL/GenBank/DDBJ databases">
        <title>Sequencing the genomes of 1000 actinobacteria strains.</title>
        <authorList>
            <person name="Klenk H.-P."/>
        </authorList>
    </citation>
    <scope>NUCLEOTIDE SEQUENCE [LARGE SCALE GENOMIC DNA]</scope>
    <source>
        <strain evidence="8 9">DSM 45975</strain>
    </source>
</reference>
<accession>A0A839E2E0</accession>
<evidence type="ECO:0000256" key="4">
    <source>
        <dbReference type="SAM" id="SignalP"/>
    </source>
</evidence>
<comment type="caution">
    <text evidence="8">The sequence shown here is derived from an EMBL/GenBank/DDBJ whole genome shotgun (WGS) entry which is preliminary data.</text>
</comment>
<evidence type="ECO:0000256" key="3">
    <source>
        <dbReference type="SAM" id="MobiDB-lite"/>
    </source>
</evidence>
<evidence type="ECO:0000313" key="9">
    <source>
        <dbReference type="Proteomes" id="UP000569329"/>
    </source>
</evidence>
<dbReference type="PANTHER" id="PTHR35803">
    <property type="entry name" value="GLUCAN 1,4-ALPHA-GLUCOSIDASE SUSB-RELATED"/>
    <property type="match status" value="1"/>
</dbReference>
<feature type="domain" description="Glycosyl-hydrolase 97 C-terminal oligomerisation" evidence="7">
    <location>
        <begin position="540"/>
        <end position="628"/>
    </location>
</feature>
<dbReference type="InterPro" id="IPR052720">
    <property type="entry name" value="Glycosyl_hydrolase_97"/>
</dbReference>
<keyword evidence="1" id="KW-0378">Hydrolase</keyword>
<name>A0A839E2E0_9PSEU</name>
<dbReference type="Gene3D" id="3.20.20.70">
    <property type="entry name" value="Aldolase class I"/>
    <property type="match status" value="1"/>
</dbReference>
<feature type="domain" description="Glycosyl-hydrolase 97 catalytic" evidence="5">
    <location>
        <begin position="314"/>
        <end position="452"/>
    </location>
</feature>
<feature type="signal peptide" evidence="4">
    <location>
        <begin position="1"/>
        <end position="45"/>
    </location>
</feature>
<sequence>MSRHPSGEPLRPSSKQRSTRSRPRRALFGGLLALCLVWTGNTASANPAEPDSWTVTEPDRPPNSQLGATVSLTADGALRISVRRGERTVLEPSALGITTSDADFGRGLTFLSREDRRVERNYTTPVGKRHRHHSTARQTRLSFRSENGGRMDLLIRVADDGVAYRYVLPEPDGEVVVESESSSFRVPASSPAWMAPWGDHYEKRWSGTEVGDAPAGEYGYPALLRVGRDDYVLLSESDVIDQYGATRLTLDGSTFEVTLPDPQQTSAAPMVTPWRTMIIGDLGQVVESDFVEDLAPSSRIEDTSWIEPGRVSWSWWSDHDSPGDLRTQRAYVDYAAEQGWEYALVDAGWKPEWMPGLVDYARERGVRIIAWLPWTEVDTEAERAERLPRWKSWGIAGLKIDYMDSDSQEMMRWYDEVLKDTARLRMTVNFHGATIPHGVQREWPHVMTMEAVRGAEYYTFGEGEGNTAAHNTVLPYTRNVIGSMDYTPVTFSTDERTTSDGHELGLSVVYESGMQHFADSVESYRRHPVAERFLAEVPAAWDETRFLGGHPGEGQIIARKHGADWFVGGIFAGSAHEVTVPFEFLPGGRWRVELFRDGPNGLVTDTRTVTRDSRITVGVADNGGFAARACRAGHGPCGTGG</sequence>
<keyword evidence="2" id="KW-0326">Glycosidase</keyword>
<dbReference type="InterPro" id="IPR017853">
    <property type="entry name" value="GH"/>
</dbReference>
<dbReference type="GO" id="GO:0016798">
    <property type="term" value="F:hydrolase activity, acting on glycosyl bonds"/>
    <property type="evidence" value="ECO:0007669"/>
    <property type="project" value="UniProtKB-KW"/>
</dbReference>
<feature type="region of interest" description="Disordered" evidence="3">
    <location>
        <begin position="1"/>
        <end position="23"/>
    </location>
</feature>
<dbReference type="InterPro" id="IPR014718">
    <property type="entry name" value="GH-type_carb-bd"/>
</dbReference>
<evidence type="ECO:0000256" key="2">
    <source>
        <dbReference type="ARBA" id="ARBA00023295"/>
    </source>
</evidence>
<dbReference type="EMBL" id="JACGWZ010000008">
    <property type="protein sequence ID" value="MBA8827433.1"/>
    <property type="molecule type" value="Genomic_DNA"/>
</dbReference>
<feature type="chain" id="PRO_5032484726" description="Alpha-glucosidase" evidence="4">
    <location>
        <begin position="46"/>
        <end position="641"/>
    </location>
</feature>
<evidence type="ECO:0000259" key="7">
    <source>
        <dbReference type="Pfam" id="PF14509"/>
    </source>
</evidence>
<organism evidence="8 9">
    <name type="scientific">Halosaccharopolyspora lacisalsi</name>
    <dbReference type="NCBI Taxonomy" id="1000566"/>
    <lineage>
        <taxon>Bacteria</taxon>
        <taxon>Bacillati</taxon>
        <taxon>Actinomycetota</taxon>
        <taxon>Actinomycetes</taxon>
        <taxon>Pseudonocardiales</taxon>
        <taxon>Pseudonocardiaceae</taxon>
        <taxon>Halosaccharopolyspora</taxon>
    </lineage>
</organism>
<keyword evidence="4" id="KW-0732">Signal</keyword>
<dbReference type="InterPro" id="IPR029483">
    <property type="entry name" value="GH97_C"/>
</dbReference>
<dbReference type="SUPFAM" id="SSF51445">
    <property type="entry name" value="(Trans)glycosidases"/>
    <property type="match status" value="1"/>
</dbReference>
<evidence type="ECO:0000313" key="8">
    <source>
        <dbReference type="EMBL" id="MBA8827433.1"/>
    </source>
</evidence>
<dbReference type="InterPro" id="IPR019563">
    <property type="entry name" value="GH97_catalytic"/>
</dbReference>
<feature type="domain" description="Glycosyl-hydrolase 97 N-terminal" evidence="6">
    <location>
        <begin position="62"/>
        <end position="295"/>
    </location>
</feature>
<evidence type="ECO:0000259" key="5">
    <source>
        <dbReference type="Pfam" id="PF10566"/>
    </source>
</evidence>
<dbReference type="InterPro" id="IPR013785">
    <property type="entry name" value="Aldolase_TIM"/>
</dbReference>
<protein>
    <recommendedName>
        <fullName evidence="10">Alpha-glucosidase</fullName>
    </recommendedName>
</protein>
<dbReference type="InterPro" id="IPR013780">
    <property type="entry name" value="Glyco_hydro_b"/>
</dbReference>
<evidence type="ECO:0000256" key="1">
    <source>
        <dbReference type="ARBA" id="ARBA00022801"/>
    </source>
</evidence>
<dbReference type="InterPro" id="IPR029486">
    <property type="entry name" value="GH97_N"/>
</dbReference>
<dbReference type="GO" id="GO:0030246">
    <property type="term" value="F:carbohydrate binding"/>
    <property type="evidence" value="ECO:0007669"/>
    <property type="project" value="InterPro"/>
</dbReference>
<keyword evidence="9" id="KW-1185">Reference proteome</keyword>
<proteinExistence type="predicted"/>
<dbReference type="Gene3D" id="2.60.40.1180">
    <property type="entry name" value="Golgi alpha-mannosidase II"/>
    <property type="match status" value="1"/>
</dbReference>